<protein>
    <recommendedName>
        <fullName evidence="6">Prolyl endopeptidase</fullName>
        <ecNumber evidence="6">3.4.21.-</ecNumber>
    </recommendedName>
</protein>
<dbReference type="InterPro" id="IPR051543">
    <property type="entry name" value="Serine_Peptidase_S9A"/>
</dbReference>
<dbReference type="InterPro" id="IPR029058">
    <property type="entry name" value="AB_hydrolase_fold"/>
</dbReference>
<dbReference type="PRINTS" id="PR00862">
    <property type="entry name" value="PROLIGOPTASE"/>
</dbReference>
<dbReference type="Pfam" id="PF00326">
    <property type="entry name" value="Peptidase_S9"/>
    <property type="match status" value="1"/>
</dbReference>
<evidence type="ECO:0000313" key="10">
    <source>
        <dbReference type="EMBL" id="GBG24062.1"/>
    </source>
</evidence>
<keyword evidence="3 6" id="KW-0378">Hydrolase</keyword>
<organism evidence="10 11">
    <name type="scientific">Hondaea fermentalgiana</name>
    <dbReference type="NCBI Taxonomy" id="2315210"/>
    <lineage>
        <taxon>Eukaryota</taxon>
        <taxon>Sar</taxon>
        <taxon>Stramenopiles</taxon>
        <taxon>Bigyra</taxon>
        <taxon>Labyrinthulomycetes</taxon>
        <taxon>Thraustochytrida</taxon>
        <taxon>Thraustochytriidae</taxon>
        <taxon>Hondaea</taxon>
    </lineage>
</organism>
<dbReference type="Gene3D" id="2.130.10.120">
    <property type="entry name" value="Prolyl oligopeptidase, N-terminal domain"/>
    <property type="match status" value="1"/>
</dbReference>
<comment type="caution">
    <text evidence="10">The sequence shown here is derived from an EMBL/GenBank/DDBJ whole genome shotgun (WGS) entry which is preliminary data.</text>
</comment>
<dbReference type="Gene3D" id="3.40.50.1820">
    <property type="entry name" value="alpha/beta hydrolase"/>
    <property type="match status" value="1"/>
</dbReference>
<keyword evidence="4 6" id="KW-0720">Serine protease</keyword>
<dbReference type="GO" id="GO:0006508">
    <property type="term" value="P:proteolysis"/>
    <property type="evidence" value="ECO:0007669"/>
    <property type="project" value="UniProtKB-KW"/>
</dbReference>
<gene>
    <name evidence="10" type="ORF">FCC1311_002802</name>
</gene>
<dbReference type="Proteomes" id="UP000241890">
    <property type="component" value="Unassembled WGS sequence"/>
</dbReference>
<dbReference type="OrthoDB" id="248387at2759"/>
<feature type="domain" description="Peptidase S9A N-terminal" evidence="9">
    <location>
        <begin position="124"/>
        <end position="334"/>
    </location>
</feature>
<evidence type="ECO:0000259" key="8">
    <source>
        <dbReference type="Pfam" id="PF00326"/>
    </source>
</evidence>
<dbReference type="SUPFAM" id="SSF53474">
    <property type="entry name" value="alpha/beta-Hydrolases"/>
    <property type="match status" value="1"/>
</dbReference>
<dbReference type="InterPro" id="IPR002470">
    <property type="entry name" value="Peptidase_S9A"/>
</dbReference>
<comment type="similarity">
    <text evidence="1 6">Belongs to the peptidase S9A family.</text>
</comment>
<evidence type="ECO:0000313" key="11">
    <source>
        <dbReference type="Proteomes" id="UP000241890"/>
    </source>
</evidence>
<accession>A0A2R5FZ85</accession>
<evidence type="ECO:0000256" key="7">
    <source>
        <dbReference type="SAM" id="MobiDB-lite"/>
    </source>
</evidence>
<evidence type="ECO:0000256" key="3">
    <source>
        <dbReference type="ARBA" id="ARBA00022801"/>
    </source>
</evidence>
<evidence type="ECO:0000256" key="1">
    <source>
        <dbReference type="ARBA" id="ARBA00005228"/>
    </source>
</evidence>
<evidence type="ECO:0000256" key="2">
    <source>
        <dbReference type="ARBA" id="ARBA00022670"/>
    </source>
</evidence>
<evidence type="ECO:0000256" key="4">
    <source>
        <dbReference type="ARBA" id="ARBA00022825"/>
    </source>
</evidence>
<comment type="function">
    <text evidence="5">Serine peptidase whose precise substrate specificity remains unclear. Does not cleave peptides after a arginine or lysine residue. Regulates trans-Golgi network morphology and sorting by regulating the membrane binding of the AP-1 complex. May play a role in the regulation of synaptic vesicle exocytosis.</text>
</comment>
<name>A0A2R5FZ85_9STRA</name>
<sequence length="616" mass="68735">MQVDFAYDLTLRIAAQHKVIASPQRKSTRSQSINEVPKALLRAEKQRMGNFVAATQDLAENLLRARAALEPDFDHVPIAEPAPGRQGPRDPYEVEVDQPDGVGAEWARLKVADHVVSDQAHSYAWFRDKLYFSEVIRDQVRPARVVEWPSTRVVVDDTANEDCFVDASTCKSGQFLLVSSNSKSESQVHVMHNNGTLECIRPREAGVQYFCEHAGDYFWFVSNLEDPQKNYRLWRRPTQQPDDSSWELCSCNENGWHLEELDVFDWGLLLFERNIRDGTQRLRLVDVQTGAATASFPLAEDVHMIPMAQDAYATRQRAVPVHVTSPVLPLRTFTLGPDGDTPSSTTLTADLANEDMSSRLVSEQVSVGPLGVPVTLLRRHDARADGTHPVLVKSYGAYGTNLMPQYDPAVAALVEEHGFVVAYAHIRGGAERGRSWYLAGRGTQKRNSIDDLREVVRHLQQDWTTPELTCASATSAGGTVLAALVNESPELFAAVALNVPFLDVLDAMSDPTRSLTVPEYQEWSQDTAFLTSIDPLTNVRDRNVAYPDMYISCSLVDMRISAAAVALYAQRVRDRTPAPEVIFNWTETSGHVQHDDNQDAIDEALEHSFFVRAVFS</sequence>
<dbReference type="AlphaFoldDB" id="A0A2R5FZ85"/>
<dbReference type="InParanoid" id="A0A2R5FZ85"/>
<feature type="region of interest" description="Disordered" evidence="7">
    <location>
        <begin position="74"/>
        <end position="93"/>
    </location>
</feature>
<dbReference type="InterPro" id="IPR001375">
    <property type="entry name" value="Peptidase_S9_cat"/>
</dbReference>
<keyword evidence="2 6" id="KW-0645">Protease</keyword>
<feature type="domain" description="Peptidase S9 prolyl oligopeptidase catalytic" evidence="8">
    <location>
        <begin position="409"/>
        <end position="613"/>
    </location>
</feature>
<evidence type="ECO:0000259" key="9">
    <source>
        <dbReference type="Pfam" id="PF02897"/>
    </source>
</evidence>
<keyword evidence="11" id="KW-1185">Reference proteome</keyword>
<dbReference type="SUPFAM" id="SSF50993">
    <property type="entry name" value="Peptidase/esterase 'gauge' domain"/>
    <property type="match status" value="1"/>
</dbReference>
<dbReference type="Pfam" id="PF02897">
    <property type="entry name" value="Peptidase_S9_N"/>
    <property type="match status" value="1"/>
</dbReference>
<proteinExistence type="inferred from homology"/>
<dbReference type="InterPro" id="IPR023302">
    <property type="entry name" value="Pept_S9A_N"/>
</dbReference>
<dbReference type="PANTHER" id="PTHR11757:SF19">
    <property type="entry name" value="PROLYL ENDOPEPTIDASE-LIKE"/>
    <property type="match status" value="1"/>
</dbReference>
<evidence type="ECO:0000256" key="5">
    <source>
        <dbReference type="ARBA" id="ARBA00045448"/>
    </source>
</evidence>
<dbReference type="EC" id="3.4.21.-" evidence="6"/>
<reference evidence="10 11" key="1">
    <citation type="submission" date="2017-12" db="EMBL/GenBank/DDBJ databases">
        <title>Sequencing, de novo assembly and annotation of complete genome of a new Thraustochytrid species, strain FCC1311.</title>
        <authorList>
            <person name="Sedici K."/>
            <person name="Godart F."/>
            <person name="Aiese Cigliano R."/>
            <person name="Sanseverino W."/>
            <person name="Barakat M."/>
            <person name="Ortet P."/>
            <person name="Marechal E."/>
            <person name="Cagnac O."/>
            <person name="Amato A."/>
        </authorList>
    </citation>
    <scope>NUCLEOTIDE SEQUENCE [LARGE SCALE GENOMIC DNA]</scope>
</reference>
<evidence type="ECO:0000256" key="6">
    <source>
        <dbReference type="RuleBase" id="RU368024"/>
    </source>
</evidence>
<dbReference type="EMBL" id="BEYU01000003">
    <property type="protein sequence ID" value="GBG24062.1"/>
    <property type="molecule type" value="Genomic_DNA"/>
</dbReference>
<dbReference type="GO" id="GO:0004252">
    <property type="term" value="F:serine-type endopeptidase activity"/>
    <property type="evidence" value="ECO:0007669"/>
    <property type="project" value="UniProtKB-UniRule"/>
</dbReference>
<dbReference type="PANTHER" id="PTHR11757">
    <property type="entry name" value="PROTEASE FAMILY S9A OLIGOPEPTIDASE"/>
    <property type="match status" value="1"/>
</dbReference>